<dbReference type="Proteomes" id="UP000250321">
    <property type="component" value="Unassembled WGS sequence"/>
</dbReference>
<accession>A0A314ZI84</accession>
<comment type="similarity">
    <text evidence="6">Belongs to the cyclin family.</text>
</comment>
<dbReference type="InterPro" id="IPR006671">
    <property type="entry name" value="Cyclin_N"/>
</dbReference>
<evidence type="ECO:0000256" key="1">
    <source>
        <dbReference type="ARBA" id="ARBA00011177"/>
    </source>
</evidence>
<evidence type="ECO:0000256" key="2">
    <source>
        <dbReference type="ARBA" id="ARBA00022618"/>
    </source>
</evidence>
<dbReference type="InterPro" id="IPR013763">
    <property type="entry name" value="Cyclin-like_dom"/>
</dbReference>
<dbReference type="Gene3D" id="1.10.472.10">
    <property type="entry name" value="Cyclin-like"/>
    <property type="match status" value="1"/>
</dbReference>
<keyword evidence="3 6" id="KW-0195">Cyclin</keyword>
<comment type="caution">
    <text evidence="8">The sequence shown here is derived from an EMBL/GenBank/DDBJ whole genome shotgun (WGS) entry which is preliminary data.</text>
</comment>
<dbReference type="Pfam" id="PF00134">
    <property type="entry name" value="Cyclin_N"/>
    <property type="match status" value="1"/>
</dbReference>
<evidence type="ECO:0000313" key="8">
    <source>
        <dbReference type="EMBL" id="PQQ19615.1"/>
    </source>
</evidence>
<evidence type="ECO:0000256" key="3">
    <source>
        <dbReference type="ARBA" id="ARBA00023127"/>
    </source>
</evidence>
<keyword evidence="2" id="KW-0132">Cell division</keyword>
<dbReference type="STRING" id="2094558.A0A314ZI84"/>
<comment type="subunit">
    <text evidence="1">Interacts with the CDC2 protein kinase to form a serine/threonine kinase holoenzyme complex also known as maturation promoting factor (MPF). The cyclin subunit imparts substrate specificity to the complex.</text>
</comment>
<dbReference type="OrthoDB" id="5590282at2759"/>
<evidence type="ECO:0000256" key="5">
    <source>
        <dbReference type="ARBA" id="ARBA00032263"/>
    </source>
</evidence>
<dbReference type="SUPFAM" id="SSF47954">
    <property type="entry name" value="Cyclin-like"/>
    <property type="match status" value="1"/>
</dbReference>
<protein>
    <recommendedName>
        <fullName evidence="5">B-like cyclin</fullName>
    </recommendedName>
</protein>
<dbReference type="InterPro" id="IPR048258">
    <property type="entry name" value="Cyclins_cyclin-box"/>
</dbReference>
<keyword evidence="9" id="KW-1185">Reference proteome</keyword>
<dbReference type="EMBL" id="PJQY01000061">
    <property type="protein sequence ID" value="PQQ19615.1"/>
    <property type="molecule type" value="Genomic_DNA"/>
</dbReference>
<name>A0A314ZI84_PRUYE</name>
<dbReference type="AlphaFoldDB" id="A0A314ZI84"/>
<organism evidence="8 9">
    <name type="scientific">Prunus yedoensis var. nudiflora</name>
    <dbReference type="NCBI Taxonomy" id="2094558"/>
    <lineage>
        <taxon>Eukaryota</taxon>
        <taxon>Viridiplantae</taxon>
        <taxon>Streptophyta</taxon>
        <taxon>Embryophyta</taxon>
        <taxon>Tracheophyta</taxon>
        <taxon>Spermatophyta</taxon>
        <taxon>Magnoliopsida</taxon>
        <taxon>eudicotyledons</taxon>
        <taxon>Gunneridae</taxon>
        <taxon>Pentapetalae</taxon>
        <taxon>rosids</taxon>
        <taxon>fabids</taxon>
        <taxon>Rosales</taxon>
        <taxon>Rosaceae</taxon>
        <taxon>Amygdaloideae</taxon>
        <taxon>Amygdaleae</taxon>
        <taxon>Prunus</taxon>
    </lineage>
</organism>
<dbReference type="FunFam" id="1.10.472.10:FF:000001">
    <property type="entry name" value="G2/mitotic-specific cyclin"/>
    <property type="match status" value="1"/>
</dbReference>
<feature type="domain" description="Cyclin-like" evidence="7">
    <location>
        <begin position="18"/>
        <end position="93"/>
    </location>
</feature>
<reference evidence="8 9" key="1">
    <citation type="submission" date="2018-02" db="EMBL/GenBank/DDBJ databases">
        <title>Draft genome of wild Prunus yedoensis var. nudiflora.</title>
        <authorList>
            <person name="Baek S."/>
            <person name="Kim J.-H."/>
            <person name="Choi K."/>
            <person name="Kim G.-B."/>
            <person name="Cho A."/>
            <person name="Jang H."/>
            <person name="Shin C.-H."/>
            <person name="Yu H.-J."/>
            <person name="Mun J.-H."/>
        </authorList>
    </citation>
    <scope>NUCLEOTIDE SEQUENCE [LARGE SCALE GENOMIC DNA]</scope>
    <source>
        <strain evidence="9">cv. Jeju island</strain>
        <tissue evidence="8">Leaf</tissue>
    </source>
</reference>
<evidence type="ECO:0000313" key="9">
    <source>
        <dbReference type="Proteomes" id="UP000250321"/>
    </source>
</evidence>
<dbReference type="InterPro" id="IPR039361">
    <property type="entry name" value="Cyclin"/>
</dbReference>
<dbReference type="SMART" id="SM00385">
    <property type="entry name" value="CYCLIN"/>
    <property type="match status" value="1"/>
</dbReference>
<dbReference type="GO" id="GO:0051301">
    <property type="term" value="P:cell division"/>
    <property type="evidence" value="ECO:0007669"/>
    <property type="project" value="UniProtKB-KW"/>
</dbReference>
<evidence type="ECO:0000256" key="6">
    <source>
        <dbReference type="RuleBase" id="RU000383"/>
    </source>
</evidence>
<evidence type="ECO:0000259" key="7">
    <source>
        <dbReference type="SMART" id="SM00385"/>
    </source>
</evidence>
<dbReference type="InterPro" id="IPR036915">
    <property type="entry name" value="Cyclin-like_sf"/>
</dbReference>
<evidence type="ECO:0000256" key="4">
    <source>
        <dbReference type="ARBA" id="ARBA00023306"/>
    </source>
</evidence>
<proteinExistence type="inferred from homology"/>
<sequence>MEKVQKDANANMRAVLVDWLVEVAEEYKLLPGTLHLSVSYIDKYLSINVVNKQKLQLLEVASMFIASKYEEITPPVGGVCIGNMKRLPRHGERGRE</sequence>
<dbReference type="PANTHER" id="PTHR10177">
    <property type="entry name" value="CYCLINS"/>
    <property type="match status" value="1"/>
</dbReference>
<keyword evidence="4" id="KW-0131">Cell cycle</keyword>
<gene>
    <name evidence="8" type="ORF">Pyn_06582</name>
</gene>
<dbReference type="PROSITE" id="PS00292">
    <property type="entry name" value="CYCLINS"/>
    <property type="match status" value="1"/>
</dbReference>